<proteinExistence type="predicted"/>
<dbReference type="InParanoid" id="A0A251TJ14"/>
<evidence type="ECO:0000313" key="2">
    <source>
        <dbReference type="EMBL" id="OTG11097.1"/>
    </source>
</evidence>
<accession>A0A251TJ14</accession>
<organism evidence="2 3">
    <name type="scientific">Helianthus annuus</name>
    <name type="common">Common sunflower</name>
    <dbReference type="NCBI Taxonomy" id="4232"/>
    <lineage>
        <taxon>Eukaryota</taxon>
        <taxon>Viridiplantae</taxon>
        <taxon>Streptophyta</taxon>
        <taxon>Embryophyta</taxon>
        <taxon>Tracheophyta</taxon>
        <taxon>Spermatophyta</taxon>
        <taxon>Magnoliopsida</taxon>
        <taxon>eudicotyledons</taxon>
        <taxon>Gunneridae</taxon>
        <taxon>Pentapetalae</taxon>
        <taxon>asterids</taxon>
        <taxon>campanulids</taxon>
        <taxon>Asterales</taxon>
        <taxon>Asteraceae</taxon>
        <taxon>Asteroideae</taxon>
        <taxon>Heliantheae alliance</taxon>
        <taxon>Heliantheae</taxon>
        <taxon>Helianthus</taxon>
    </lineage>
</organism>
<evidence type="ECO:0000313" key="3">
    <source>
        <dbReference type="Proteomes" id="UP000215914"/>
    </source>
</evidence>
<reference evidence="3" key="1">
    <citation type="journal article" date="2017" name="Nature">
        <title>The sunflower genome provides insights into oil metabolism, flowering and Asterid evolution.</title>
        <authorList>
            <person name="Badouin H."/>
            <person name="Gouzy J."/>
            <person name="Grassa C.J."/>
            <person name="Murat F."/>
            <person name="Staton S.E."/>
            <person name="Cottret L."/>
            <person name="Lelandais-Briere C."/>
            <person name="Owens G.L."/>
            <person name="Carrere S."/>
            <person name="Mayjonade B."/>
            <person name="Legrand L."/>
            <person name="Gill N."/>
            <person name="Kane N.C."/>
            <person name="Bowers J.E."/>
            <person name="Hubner S."/>
            <person name="Bellec A."/>
            <person name="Berard A."/>
            <person name="Berges H."/>
            <person name="Blanchet N."/>
            <person name="Boniface M.C."/>
            <person name="Brunel D."/>
            <person name="Catrice O."/>
            <person name="Chaidir N."/>
            <person name="Claudel C."/>
            <person name="Donnadieu C."/>
            <person name="Faraut T."/>
            <person name="Fievet G."/>
            <person name="Helmstetter N."/>
            <person name="King M."/>
            <person name="Knapp S.J."/>
            <person name="Lai Z."/>
            <person name="Le Paslier M.C."/>
            <person name="Lippi Y."/>
            <person name="Lorenzon L."/>
            <person name="Mandel J.R."/>
            <person name="Marage G."/>
            <person name="Marchand G."/>
            <person name="Marquand E."/>
            <person name="Bret-Mestries E."/>
            <person name="Morien E."/>
            <person name="Nambeesan S."/>
            <person name="Nguyen T."/>
            <person name="Pegot-Espagnet P."/>
            <person name="Pouilly N."/>
            <person name="Raftis F."/>
            <person name="Sallet E."/>
            <person name="Schiex T."/>
            <person name="Thomas J."/>
            <person name="Vandecasteele C."/>
            <person name="Vares D."/>
            <person name="Vear F."/>
            <person name="Vautrin S."/>
            <person name="Crespi M."/>
            <person name="Mangin B."/>
            <person name="Burke J.M."/>
            <person name="Salse J."/>
            <person name="Munos S."/>
            <person name="Vincourt P."/>
            <person name="Rieseberg L.H."/>
            <person name="Langlade N.B."/>
        </authorList>
    </citation>
    <scope>NUCLEOTIDE SEQUENCE [LARGE SCALE GENOMIC DNA]</scope>
    <source>
        <strain evidence="3">cv. SF193</strain>
    </source>
</reference>
<evidence type="ECO:0000256" key="1">
    <source>
        <dbReference type="SAM" id="MobiDB-lite"/>
    </source>
</evidence>
<sequence>MPFLINTGSRSAFPQILLTPKSTNKSSGKGRTLEGHPRMAERKASFNSDSEGSGSLRTASGCLHTILKGTIDSETQKNRSFQDPSVVTMDEIRQVSTFDVSKVNQSPFLAKRKNLRKSNKEGSYPRARHNISKCKTLAIPFG</sequence>
<feature type="compositionally biased region" description="Polar residues" evidence="1">
    <location>
        <begin position="20"/>
        <end position="29"/>
    </location>
</feature>
<keyword evidence="3" id="KW-1185">Reference proteome</keyword>
<protein>
    <submittedName>
        <fullName evidence="2">Uncharacterized protein</fullName>
    </submittedName>
</protein>
<feature type="compositionally biased region" description="Polar residues" evidence="1">
    <location>
        <begin position="45"/>
        <end position="57"/>
    </location>
</feature>
<dbReference type="Proteomes" id="UP000215914">
    <property type="component" value="Chromosome 10"/>
</dbReference>
<name>A0A251TJ14_HELAN</name>
<dbReference type="EMBL" id="CM007899">
    <property type="protein sequence ID" value="OTG11097.1"/>
    <property type="molecule type" value="Genomic_DNA"/>
</dbReference>
<gene>
    <name evidence="2" type="ORF">HannXRQ_Chr10g0295021</name>
</gene>
<feature type="compositionally biased region" description="Basic and acidic residues" evidence="1">
    <location>
        <begin position="31"/>
        <end position="44"/>
    </location>
</feature>
<feature type="region of interest" description="Disordered" evidence="1">
    <location>
        <begin position="17"/>
        <end position="57"/>
    </location>
</feature>
<dbReference type="AlphaFoldDB" id="A0A251TJ14"/>